<accession>A0A3D9ZWZ2</accession>
<dbReference type="RefSeq" id="WP_147315778.1">
    <property type="nucleotide sequence ID" value="NZ_BONB01000055.1"/>
</dbReference>
<gene>
    <name evidence="2" type="ORF">DFJ67_7772</name>
</gene>
<feature type="transmembrane region" description="Helical" evidence="1">
    <location>
        <begin position="192"/>
        <end position="213"/>
    </location>
</feature>
<feature type="transmembrane region" description="Helical" evidence="1">
    <location>
        <begin position="31"/>
        <end position="51"/>
    </location>
</feature>
<proteinExistence type="predicted"/>
<reference evidence="2 3" key="1">
    <citation type="submission" date="2018-08" db="EMBL/GenBank/DDBJ databases">
        <title>Sequencing the genomes of 1000 actinobacteria strains.</title>
        <authorList>
            <person name="Klenk H.-P."/>
        </authorList>
    </citation>
    <scope>NUCLEOTIDE SEQUENCE [LARGE SCALE GENOMIC DNA]</scope>
    <source>
        <strain evidence="2 3">DSM 44099</strain>
    </source>
</reference>
<feature type="transmembrane region" description="Helical" evidence="1">
    <location>
        <begin position="154"/>
        <end position="180"/>
    </location>
</feature>
<keyword evidence="1" id="KW-1133">Transmembrane helix</keyword>
<evidence type="ECO:0000256" key="1">
    <source>
        <dbReference type="SAM" id="Phobius"/>
    </source>
</evidence>
<comment type="caution">
    <text evidence="2">The sequence shown here is derived from an EMBL/GenBank/DDBJ whole genome shotgun (WGS) entry which is preliminary data.</text>
</comment>
<organism evidence="2 3">
    <name type="scientific">Asanoa ferruginea</name>
    <dbReference type="NCBI Taxonomy" id="53367"/>
    <lineage>
        <taxon>Bacteria</taxon>
        <taxon>Bacillati</taxon>
        <taxon>Actinomycetota</taxon>
        <taxon>Actinomycetes</taxon>
        <taxon>Micromonosporales</taxon>
        <taxon>Micromonosporaceae</taxon>
        <taxon>Asanoa</taxon>
    </lineage>
</organism>
<protein>
    <submittedName>
        <fullName evidence="2">Uncharacterized protein</fullName>
    </submittedName>
</protein>
<feature type="transmembrane region" description="Helical" evidence="1">
    <location>
        <begin position="280"/>
        <end position="295"/>
    </location>
</feature>
<feature type="transmembrane region" description="Helical" evidence="1">
    <location>
        <begin position="302"/>
        <end position="320"/>
    </location>
</feature>
<feature type="transmembrane region" description="Helical" evidence="1">
    <location>
        <begin position="233"/>
        <end position="250"/>
    </location>
</feature>
<feature type="transmembrane region" description="Helical" evidence="1">
    <location>
        <begin position="63"/>
        <end position="90"/>
    </location>
</feature>
<keyword evidence="3" id="KW-1185">Reference proteome</keyword>
<sequence>MAVAQSTVVTGRWQRQTWAEQRWPHTAGTRWLLRLGLALPFAGLTLFATGFDTRTDGLAPLPALIAGLVPGGAVGVSLATCLVTGIVLAALGERLIGWNVPVRIAVPLLVPAMGFAGSQDLTAILTVAFLAFALEAFVQFAVAGQTEGAFHAGLLLAAAALCTPLAVVFAVALGVVAPFVAAERGRAEPATWLVLSFPALAALAGWAFLDWIFTGVGDLGLDPAFGPAFEGTLLAVAHTPLYVAVGVLFAVRRPRALAGYVVPVLGILVGLLAGLPSSGVTAYLLLTVVALVAVPRSPSRRLATFLGAVALAQWALALSWPPTSAAYEDWLRVVWGL</sequence>
<evidence type="ECO:0000313" key="3">
    <source>
        <dbReference type="Proteomes" id="UP000256913"/>
    </source>
</evidence>
<dbReference type="Proteomes" id="UP000256913">
    <property type="component" value="Unassembled WGS sequence"/>
</dbReference>
<name>A0A3D9ZWZ2_9ACTN</name>
<dbReference type="EMBL" id="QUMQ01000001">
    <property type="protein sequence ID" value="REG01686.1"/>
    <property type="molecule type" value="Genomic_DNA"/>
</dbReference>
<keyword evidence="1" id="KW-0472">Membrane</keyword>
<dbReference type="AlphaFoldDB" id="A0A3D9ZWZ2"/>
<keyword evidence="1" id="KW-0812">Transmembrane</keyword>
<feature type="transmembrane region" description="Helical" evidence="1">
    <location>
        <begin position="257"/>
        <end position="274"/>
    </location>
</feature>
<evidence type="ECO:0000313" key="2">
    <source>
        <dbReference type="EMBL" id="REG01686.1"/>
    </source>
</evidence>
<dbReference type="OrthoDB" id="5015959at2"/>
<feature type="transmembrane region" description="Helical" evidence="1">
    <location>
        <begin position="123"/>
        <end position="142"/>
    </location>
</feature>